<dbReference type="InterPro" id="IPR011250">
    <property type="entry name" value="OMP/PagP_B-barrel"/>
</dbReference>
<dbReference type="AlphaFoldDB" id="A0A8T9MSS8"/>
<feature type="compositionally biased region" description="Basic and acidic residues" evidence="2">
    <location>
        <begin position="233"/>
        <end position="310"/>
    </location>
</feature>
<dbReference type="SUPFAM" id="SSF56925">
    <property type="entry name" value="OMPA-like"/>
    <property type="match status" value="1"/>
</dbReference>
<dbReference type="GO" id="GO:0009279">
    <property type="term" value="C:cell outer membrane"/>
    <property type="evidence" value="ECO:0007669"/>
    <property type="project" value="UniProtKB-SubCell"/>
</dbReference>
<feature type="region of interest" description="Disordered" evidence="2">
    <location>
        <begin position="98"/>
        <end position="127"/>
    </location>
</feature>
<feature type="chain" id="PRO_5035715229" evidence="3">
    <location>
        <begin position="19"/>
        <end position="584"/>
    </location>
</feature>
<dbReference type="RefSeq" id="WP_156900856.1">
    <property type="nucleotide sequence ID" value="NZ_CP091521.1"/>
</dbReference>
<dbReference type="KEGG" id="ckh:LVJ77_07920"/>
<evidence type="ECO:0000256" key="3">
    <source>
        <dbReference type="SAM" id="SignalP"/>
    </source>
</evidence>
<dbReference type="EMBL" id="CP091521">
    <property type="protein sequence ID" value="UOP04299.1"/>
    <property type="molecule type" value="Genomic_DNA"/>
</dbReference>
<reference evidence="5" key="2">
    <citation type="submission" date="2024-09" db="EMBL/GenBank/DDBJ databases">
        <authorList>
            <person name="Veyrier F.J."/>
        </authorList>
    </citation>
    <scope>NUCLEOTIDE SEQUENCE</scope>
    <source>
        <strain evidence="5">17694</strain>
    </source>
</reference>
<gene>
    <name evidence="5" type="ORF">LVJ77_07920</name>
</gene>
<organism evidence="5 6">
    <name type="scientific">Conchiformibius kuhniae</name>
    <dbReference type="NCBI Taxonomy" id="211502"/>
    <lineage>
        <taxon>Bacteria</taxon>
        <taxon>Pseudomonadati</taxon>
        <taxon>Pseudomonadota</taxon>
        <taxon>Betaproteobacteria</taxon>
        <taxon>Neisseriales</taxon>
        <taxon>Neisseriaceae</taxon>
        <taxon>Conchiformibius</taxon>
    </lineage>
</organism>
<evidence type="ECO:0000259" key="4">
    <source>
        <dbReference type="Pfam" id="PF01298"/>
    </source>
</evidence>
<feature type="region of interest" description="Disordered" evidence="2">
    <location>
        <begin position="148"/>
        <end position="329"/>
    </location>
</feature>
<dbReference type="InterPro" id="IPR001677">
    <property type="entry name" value="TbpB_B_D"/>
</dbReference>
<feature type="signal peptide" evidence="3">
    <location>
        <begin position="1"/>
        <end position="18"/>
    </location>
</feature>
<feature type="compositionally biased region" description="Basic and acidic residues" evidence="2">
    <location>
        <begin position="149"/>
        <end position="186"/>
    </location>
</feature>
<proteinExistence type="predicted"/>
<sequence length="584" mass="61695">MKKLNLNILLVSSLLALSACSTTGDGRLNANDKQEVINAAKKQTEAAKTAAEAAAAKVHEAQKAVEAATAKAEAMTREAEAAKTAAETAKAGAEAMKREAEKAKTAAETAKREAEAMKREAEAAKREVAERASSNLADVAAKAKQAQEAAKDAQEAAKEAKRLADKAKIEADNAVKAKSLAEEAQKAAKTAEVAAKKAQEEATKAKNQADLAATEAKLAAAQAKANGNGVTPKPEEPKAPKPEEPKAPKPEEPKAPKPEEPKAPNKPEEPKTPNKPEEPKTPNKPEEPKVPNKPEEPKTPNKPEEPKAPKPDTSNGGGTSTAPGAPATRTERLVSELKKTFVETPAGTAPDATKLQGGVFAVTHANHETAAKPVDSSRIDRIKIGDKTIRLLGNDDAGVTGRKVYARDITSGKHTGNGFIGRGKLGENEGSVRWGVYSDNGVGTLFVQGKETPVAELPSLKYNYAGDSTTTYKGSGEYRNPFSFDPNDKSARAVVDFANKRLDVSIKPQLDWKDADNPDLPKVLEFGADIKGNTFYGDEKGIISQGGFFGKNAATAVGVFFGKEGEKYDGWNGAFGVHQGDQVQ</sequence>
<evidence type="ECO:0000313" key="6">
    <source>
        <dbReference type="Proteomes" id="UP000831534"/>
    </source>
</evidence>
<dbReference type="Pfam" id="PF01298">
    <property type="entry name" value="TbpB_B_D"/>
    <property type="match status" value="1"/>
</dbReference>
<dbReference type="Gene3D" id="2.40.160.90">
    <property type="match status" value="1"/>
</dbReference>
<evidence type="ECO:0000256" key="2">
    <source>
        <dbReference type="SAM" id="MobiDB-lite"/>
    </source>
</evidence>
<feature type="domain" description="Transferrin-binding protein B C-lobe/N-lobe beta-barrel" evidence="4">
    <location>
        <begin position="463"/>
        <end position="577"/>
    </location>
</feature>
<name>A0A8T9MSS8_9NEIS</name>
<evidence type="ECO:0000256" key="1">
    <source>
        <dbReference type="ARBA" id="ARBA00004442"/>
    </source>
</evidence>
<keyword evidence="6" id="KW-1185">Reference proteome</keyword>
<protein>
    <submittedName>
        <fullName evidence="5">Transferrin-binding protein-like solute binding protein</fullName>
    </submittedName>
</protein>
<accession>A0A8T9MSS8</accession>
<dbReference type="PROSITE" id="PS51257">
    <property type="entry name" value="PROKAR_LIPOPROTEIN"/>
    <property type="match status" value="1"/>
</dbReference>
<keyword evidence="3" id="KW-0732">Signal</keyword>
<dbReference type="Proteomes" id="UP000831534">
    <property type="component" value="Chromosome"/>
</dbReference>
<reference evidence="5" key="1">
    <citation type="journal article" date="2022" name="Res Sq">
        <title>Evolution of multicellular longitudinally dividing oral cavity symbionts (Neisseriaceae).</title>
        <authorList>
            <person name="Nyongesa S."/>
            <person name="Weber P."/>
            <person name="Bernet E."/>
            <person name="Pullido F."/>
            <person name="Nieckarz M."/>
            <person name="Delaby M."/>
            <person name="Nieves C."/>
            <person name="Viehboeck T."/>
            <person name="Krause N."/>
            <person name="Rivera-Millot A."/>
            <person name="Nakamura A."/>
            <person name="Vischer N."/>
            <person name="VanNieuwenhze M."/>
            <person name="Brun Y."/>
            <person name="Cava F."/>
            <person name="Bulgheresi S."/>
            <person name="Veyrier F."/>
        </authorList>
    </citation>
    <scope>NUCLEOTIDE SEQUENCE</scope>
    <source>
        <strain evidence="5">17694</strain>
    </source>
</reference>
<feature type="compositionally biased region" description="Low complexity" evidence="2">
    <location>
        <begin position="205"/>
        <end position="225"/>
    </location>
</feature>
<feature type="compositionally biased region" description="Basic and acidic residues" evidence="2">
    <location>
        <begin position="194"/>
        <end position="204"/>
    </location>
</feature>
<comment type="subcellular location">
    <subcellularLocation>
        <location evidence="1">Cell outer membrane</location>
    </subcellularLocation>
</comment>
<evidence type="ECO:0000313" key="5">
    <source>
        <dbReference type="EMBL" id="UOP04299.1"/>
    </source>
</evidence>